<evidence type="ECO:0000256" key="1">
    <source>
        <dbReference type="SAM" id="Phobius"/>
    </source>
</evidence>
<evidence type="ECO:0000259" key="2">
    <source>
        <dbReference type="Pfam" id="PF14364"/>
    </source>
</evidence>
<dbReference type="Proteomes" id="UP001457282">
    <property type="component" value="Unassembled WGS sequence"/>
</dbReference>
<protein>
    <recommendedName>
        <fullName evidence="2">DUF4408 domain-containing protein</fullName>
    </recommendedName>
</protein>
<accession>A0AAW1XQ00</accession>
<dbReference type="Pfam" id="PF14364">
    <property type="entry name" value="DUF4408"/>
    <property type="match status" value="1"/>
</dbReference>
<dbReference type="InterPro" id="IPR025520">
    <property type="entry name" value="DUF4408"/>
</dbReference>
<dbReference type="EMBL" id="JBEDUW010000003">
    <property type="protein sequence ID" value="KAK9938245.1"/>
    <property type="molecule type" value="Genomic_DNA"/>
</dbReference>
<organism evidence="3 4">
    <name type="scientific">Rubus argutus</name>
    <name type="common">Southern blackberry</name>
    <dbReference type="NCBI Taxonomy" id="59490"/>
    <lineage>
        <taxon>Eukaryota</taxon>
        <taxon>Viridiplantae</taxon>
        <taxon>Streptophyta</taxon>
        <taxon>Embryophyta</taxon>
        <taxon>Tracheophyta</taxon>
        <taxon>Spermatophyta</taxon>
        <taxon>Magnoliopsida</taxon>
        <taxon>eudicotyledons</taxon>
        <taxon>Gunneridae</taxon>
        <taxon>Pentapetalae</taxon>
        <taxon>rosids</taxon>
        <taxon>fabids</taxon>
        <taxon>Rosales</taxon>
        <taxon>Rosaceae</taxon>
        <taxon>Rosoideae</taxon>
        <taxon>Rosoideae incertae sedis</taxon>
        <taxon>Rubus</taxon>
    </lineage>
</organism>
<comment type="caution">
    <text evidence="3">The sequence shown here is derived from an EMBL/GenBank/DDBJ whole genome shotgun (WGS) entry which is preliminary data.</text>
</comment>
<keyword evidence="4" id="KW-1185">Reference proteome</keyword>
<sequence length="131" mass="14596">MLTSSSNNWLLSLKIVLISTGVGVHGRGTEALIPVAADLVTSQVPSLWSTLLAWLTPPYLYILINCIIIIIVASSKLHPKPEHHEYSEIIPPPPRWFPICTELEQRWETVEVSKAEPEIEKSMVQVAMNDG</sequence>
<keyword evidence="1" id="KW-1133">Transmembrane helix</keyword>
<evidence type="ECO:0000313" key="4">
    <source>
        <dbReference type="Proteomes" id="UP001457282"/>
    </source>
</evidence>
<gene>
    <name evidence="3" type="ORF">M0R45_014997</name>
</gene>
<evidence type="ECO:0000313" key="3">
    <source>
        <dbReference type="EMBL" id="KAK9938245.1"/>
    </source>
</evidence>
<feature type="transmembrane region" description="Helical" evidence="1">
    <location>
        <begin position="51"/>
        <end position="73"/>
    </location>
</feature>
<feature type="domain" description="DUF4408" evidence="2">
    <location>
        <begin position="45"/>
        <end position="77"/>
    </location>
</feature>
<dbReference type="AlphaFoldDB" id="A0AAW1XQ00"/>
<name>A0AAW1XQ00_RUBAR</name>
<reference evidence="3 4" key="1">
    <citation type="journal article" date="2023" name="G3 (Bethesda)">
        <title>A chromosome-length genome assembly and annotation of blackberry (Rubus argutus, cv. 'Hillquist').</title>
        <authorList>
            <person name="Bruna T."/>
            <person name="Aryal R."/>
            <person name="Dudchenko O."/>
            <person name="Sargent D.J."/>
            <person name="Mead D."/>
            <person name="Buti M."/>
            <person name="Cavallini A."/>
            <person name="Hytonen T."/>
            <person name="Andres J."/>
            <person name="Pham M."/>
            <person name="Weisz D."/>
            <person name="Mascagni F."/>
            <person name="Usai G."/>
            <person name="Natali L."/>
            <person name="Bassil N."/>
            <person name="Fernandez G.E."/>
            <person name="Lomsadze A."/>
            <person name="Armour M."/>
            <person name="Olukolu B."/>
            <person name="Poorten T."/>
            <person name="Britton C."/>
            <person name="Davik J."/>
            <person name="Ashrafi H."/>
            <person name="Aiden E.L."/>
            <person name="Borodovsky M."/>
            <person name="Worthington M."/>
        </authorList>
    </citation>
    <scope>NUCLEOTIDE SEQUENCE [LARGE SCALE GENOMIC DNA]</scope>
    <source>
        <strain evidence="3">PI 553951</strain>
    </source>
</reference>
<keyword evidence="1" id="KW-0812">Transmembrane</keyword>
<proteinExistence type="predicted"/>
<keyword evidence="1" id="KW-0472">Membrane</keyword>